<comment type="caution">
    <text evidence="1">The sequence shown here is derived from an EMBL/GenBank/DDBJ whole genome shotgun (WGS) entry which is preliminary data.</text>
</comment>
<dbReference type="AlphaFoldDB" id="A0A4R8SSM6"/>
<evidence type="ECO:0000313" key="1">
    <source>
        <dbReference type="EMBL" id="TEA03423.1"/>
    </source>
</evidence>
<accession>A0A4R8SSM6</accession>
<dbReference type="Proteomes" id="UP000294604">
    <property type="component" value="Unassembled WGS sequence"/>
</dbReference>
<dbReference type="EMBL" id="PECL01000008">
    <property type="protein sequence ID" value="TEA03423.1"/>
    <property type="molecule type" value="Genomic_DNA"/>
</dbReference>
<evidence type="ECO:0000313" key="2">
    <source>
        <dbReference type="Proteomes" id="UP000294604"/>
    </source>
</evidence>
<sequence length="104" mass="10840">MSLAIAFDATRTYTRMPRTGSSVLTNTGLTPVTGVLRGPECVERIPGAHESPDSVRAGMRSVAGWPGYQSRSVTPHLSVSSRTTSCTVTSSIIPASATEATLSS</sequence>
<gene>
    <name evidence="1" type="ORF">CCUG60884_02273</name>
</gene>
<proteinExistence type="predicted"/>
<protein>
    <submittedName>
        <fullName evidence="1">Uncharacterized protein</fullName>
    </submittedName>
</protein>
<organism evidence="1 2">
    <name type="scientific">Mycobacteroides salmoniphilum</name>
    <dbReference type="NCBI Taxonomy" id="404941"/>
    <lineage>
        <taxon>Bacteria</taxon>
        <taxon>Bacillati</taxon>
        <taxon>Actinomycetota</taxon>
        <taxon>Actinomycetes</taxon>
        <taxon>Mycobacteriales</taxon>
        <taxon>Mycobacteriaceae</taxon>
        <taxon>Mycobacteroides</taxon>
    </lineage>
</organism>
<name>A0A4R8SSM6_9MYCO</name>
<reference evidence="1 2" key="1">
    <citation type="journal article" date="2019" name="Sci. Rep.">
        <title>Extended insight into the Mycobacterium chelonae-abscessus complex through whole genome sequencing of Mycobacterium salmoniphilum outbreak and Mycobacterium salmoniphilum-like strains.</title>
        <authorList>
            <person name="Behra P.R.K."/>
            <person name="Das S."/>
            <person name="Pettersson B.M.F."/>
            <person name="Shirreff L."/>
            <person name="DuCote T."/>
            <person name="Jacobsson K.G."/>
            <person name="Ennis D.G."/>
            <person name="Kirsebom L.A."/>
        </authorList>
    </citation>
    <scope>NUCLEOTIDE SEQUENCE [LARGE SCALE GENOMIC DNA]</scope>
    <source>
        <strain evidence="1 2">CCUG 60884</strain>
    </source>
</reference>